<evidence type="ECO:0000313" key="2">
    <source>
        <dbReference type="EMBL" id="RWS05211.1"/>
    </source>
</evidence>
<dbReference type="Proteomes" id="UP000288716">
    <property type="component" value="Unassembled WGS sequence"/>
</dbReference>
<dbReference type="AlphaFoldDB" id="A0A443QQX2"/>
<dbReference type="InterPro" id="IPR043502">
    <property type="entry name" value="DNA/RNA_pol_sf"/>
</dbReference>
<name>A0A443QQX2_9ACAR</name>
<dbReference type="PROSITE" id="PS50878">
    <property type="entry name" value="RT_POL"/>
    <property type="match status" value="1"/>
</dbReference>
<reference evidence="2 3" key="1">
    <citation type="journal article" date="2018" name="Gigascience">
        <title>Genomes of trombidid mites reveal novel predicted allergens and laterally-transferred genes associated with secondary metabolism.</title>
        <authorList>
            <person name="Dong X."/>
            <person name="Chaisiri K."/>
            <person name="Xia D."/>
            <person name="Armstrong S.D."/>
            <person name="Fang Y."/>
            <person name="Donnelly M.J."/>
            <person name="Kadowaki T."/>
            <person name="McGarry J.W."/>
            <person name="Darby A.C."/>
            <person name="Makepeace B.L."/>
        </authorList>
    </citation>
    <scope>NUCLEOTIDE SEQUENCE [LARGE SCALE GENOMIC DNA]</scope>
    <source>
        <strain evidence="2">UoL-UT</strain>
    </source>
</reference>
<dbReference type="EMBL" id="NCKV01053021">
    <property type="protein sequence ID" value="RWS05211.1"/>
    <property type="molecule type" value="Genomic_DNA"/>
</dbReference>
<evidence type="ECO:0000313" key="3">
    <source>
        <dbReference type="Proteomes" id="UP000288716"/>
    </source>
</evidence>
<dbReference type="VEuPathDB" id="VectorBase:LDEU014232"/>
<dbReference type="SUPFAM" id="SSF56672">
    <property type="entry name" value="DNA/RNA polymerases"/>
    <property type="match status" value="1"/>
</dbReference>
<dbReference type="InterPro" id="IPR000477">
    <property type="entry name" value="RT_dom"/>
</dbReference>
<organism evidence="2 3">
    <name type="scientific">Leptotrombidium deliense</name>
    <dbReference type="NCBI Taxonomy" id="299467"/>
    <lineage>
        <taxon>Eukaryota</taxon>
        <taxon>Metazoa</taxon>
        <taxon>Ecdysozoa</taxon>
        <taxon>Arthropoda</taxon>
        <taxon>Chelicerata</taxon>
        <taxon>Arachnida</taxon>
        <taxon>Acari</taxon>
        <taxon>Acariformes</taxon>
        <taxon>Trombidiformes</taxon>
        <taxon>Prostigmata</taxon>
        <taxon>Anystina</taxon>
        <taxon>Parasitengona</taxon>
        <taxon>Trombiculoidea</taxon>
        <taxon>Trombiculidae</taxon>
        <taxon>Leptotrombidium</taxon>
    </lineage>
</organism>
<dbReference type="Pfam" id="PF00078">
    <property type="entry name" value="RVT_1"/>
    <property type="match status" value="1"/>
</dbReference>
<dbReference type="PANTHER" id="PTHR33332">
    <property type="entry name" value="REVERSE TRANSCRIPTASE DOMAIN-CONTAINING PROTEIN"/>
    <property type="match status" value="1"/>
</dbReference>
<proteinExistence type="predicted"/>
<dbReference type="GO" id="GO:0071897">
    <property type="term" value="P:DNA biosynthetic process"/>
    <property type="evidence" value="ECO:0007669"/>
    <property type="project" value="UniProtKB-ARBA"/>
</dbReference>
<evidence type="ECO:0000259" key="1">
    <source>
        <dbReference type="PROSITE" id="PS50878"/>
    </source>
</evidence>
<protein>
    <recommendedName>
        <fullName evidence="1">Reverse transcriptase domain-containing protein</fullName>
    </recommendedName>
</protein>
<sequence length="119" mass="13799">MDSKQFVAVLSLDLRKAFDTVNRQRLMDKLSSLGITENAYQWFSSYLHNRYQFIQINEKSSSHELNNLGVPQGSILGLLLFELYLMNIFELELFGKVYAYADDMYVVVSGKNINTMEQQ</sequence>
<accession>A0A443QQX2</accession>
<dbReference type="STRING" id="299467.A0A443QQX2"/>
<comment type="caution">
    <text evidence="2">The sequence shown here is derived from an EMBL/GenBank/DDBJ whole genome shotgun (WGS) entry which is preliminary data.</text>
</comment>
<gene>
    <name evidence="2" type="ORF">B4U80_03521</name>
</gene>
<keyword evidence="3" id="KW-1185">Reference proteome</keyword>
<feature type="domain" description="Reverse transcriptase" evidence="1">
    <location>
        <begin position="1"/>
        <end position="119"/>
    </location>
</feature>
<dbReference type="OrthoDB" id="6515679at2759"/>